<gene>
    <name evidence="11" type="ORF">IQ249_09050</name>
</gene>
<comment type="caution">
    <text evidence="11">The sequence shown here is derived from an EMBL/GenBank/DDBJ whole genome shotgun (WGS) entry which is preliminary data.</text>
</comment>
<evidence type="ECO:0000256" key="8">
    <source>
        <dbReference type="PIRSR" id="PIRSR001021-2"/>
    </source>
</evidence>
<feature type="binding site" evidence="8">
    <location>
        <position position="106"/>
    </location>
    <ligand>
        <name>Ca(2+)</name>
        <dbReference type="ChEBI" id="CHEBI:29108"/>
        <label>1</label>
    </ligand>
</feature>
<dbReference type="GO" id="GO:0005975">
    <property type="term" value="P:carbohydrate metabolic process"/>
    <property type="evidence" value="ECO:0007669"/>
    <property type="project" value="InterPro"/>
</dbReference>
<name>A0A8J7JA52_9CYAN</name>
<dbReference type="NCBIfam" id="NF006968">
    <property type="entry name" value="PRK09441.1-1"/>
    <property type="match status" value="1"/>
</dbReference>
<evidence type="ECO:0000256" key="7">
    <source>
        <dbReference type="PIRSR" id="PIRSR001021-1"/>
    </source>
</evidence>
<evidence type="ECO:0000256" key="1">
    <source>
        <dbReference type="ARBA" id="ARBA00001913"/>
    </source>
</evidence>
<organism evidence="11 12">
    <name type="scientific">Lusitaniella coriacea LEGE 07157</name>
    <dbReference type="NCBI Taxonomy" id="945747"/>
    <lineage>
        <taxon>Bacteria</taxon>
        <taxon>Bacillati</taxon>
        <taxon>Cyanobacteriota</taxon>
        <taxon>Cyanophyceae</taxon>
        <taxon>Spirulinales</taxon>
        <taxon>Lusitaniellaceae</taxon>
        <taxon>Lusitaniella</taxon>
    </lineage>
</organism>
<dbReference type="InterPro" id="IPR013780">
    <property type="entry name" value="Glyco_hydro_b"/>
</dbReference>
<evidence type="ECO:0000256" key="4">
    <source>
        <dbReference type="ARBA" id="ARBA00022801"/>
    </source>
</evidence>
<feature type="active site" description="Nucleophile" evidence="7">
    <location>
        <position position="234"/>
    </location>
</feature>
<comment type="cofactor">
    <cofactor evidence="1">
        <name>Ca(2+)</name>
        <dbReference type="ChEBI" id="CHEBI:29108"/>
    </cofactor>
</comment>
<dbReference type="Proteomes" id="UP000654482">
    <property type="component" value="Unassembled WGS sequence"/>
</dbReference>
<dbReference type="SUPFAM" id="SSF51011">
    <property type="entry name" value="Glycosyl hydrolase domain"/>
    <property type="match status" value="1"/>
</dbReference>
<protein>
    <submittedName>
        <fullName evidence="11">Alpha-amylase</fullName>
        <ecNumber evidence="11">3.2.1.1</ecNumber>
    </submittedName>
</protein>
<evidence type="ECO:0000256" key="2">
    <source>
        <dbReference type="ARBA" id="ARBA00008061"/>
    </source>
</evidence>
<dbReference type="RefSeq" id="WP_194029135.1">
    <property type="nucleotide sequence ID" value="NZ_JADEWZ010000011.1"/>
</dbReference>
<feature type="active site" description="Proton donor" evidence="7">
    <location>
        <position position="264"/>
    </location>
</feature>
<evidence type="ECO:0000313" key="12">
    <source>
        <dbReference type="Proteomes" id="UP000654482"/>
    </source>
</evidence>
<dbReference type="AlphaFoldDB" id="A0A8J7JA52"/>
<feature type="binding site" evidence="8">
    <location>
        <position position="163"/>
    </location>
    <ligand>
        <name>Ca(2+)</name>
        <dbReference type="ChEBI" id="CHEBI:29108"/>
        <label>2</label>
    </ligand>
</feature>
<evidence type="ECO:0000313" key="11">
    <source>
        <dbReference type="EMBL" id="MBE9116040.1"/>
    </source>
</evidence>
<feature type="binding site" evidence="8">
    <location>
        <position position="197"/>
    </location>
    <ligand>
        <name>Ca(2+)</name>
        <dbReference type="ChEBI" id="CHEBI:29108"/>
        <label>1</label>
    </ligand>
</feature>
<dbReference type="Pfam" id="PF00128">
    <property type="entry name" value="Alpha-amylase"/>
    <property type="match status" value="1"/>
</dbReference>
<evidence type="ECO:0000259" key="10">
    <source>
        <dbReference type="SMART" id="SM00642"/>
    </source>
</evidence>
<feature type="domain" description="Glycosyl hydrolase family 13 catalytic" evidence="10">
    <location>
        <begin position="6"/>
        <end position="397"/>
    </location>
</feature>
<keyword evidence="4 11" id="KW-0378">Hydrolase</keyword>
<keyword evidence="3 8" id="KW-0479">Metal-binding</keyword>
<dbReference type="PIRSF" id="PIRSF001021">
    <property type="entry name" value="Alph-amls_thrmst"/>
    <property type="match status" value="1"/>
</dbReference>
<dbReference type="Gene3D" id="2.60.40.1180">
    <property type="entry name" value="Golgi alpha-mannosidase II"/>
    <property type="match status" value="1"/>
</dbReference>
<evidence type="ECO:0000256" key="3">
    <source>
        <dbReference type="ARBA" id="ARBA00022723"/>
    </source>
</evidence>
<proteinExistence type="inferred from homology"/>
<dbReference type="Gene3D" id="3.20.20.80">
    <property type="entry name" value="Glycosidases"/>
    <property type="match status" value="1"/>
</dbReference>
<evidence type="ECO:0000256" key="5">
    <source>
        <dbReference type="ARBA" id="ARBA00023277"/>
    </source>
</evidence>
<feature type="binding site" evidence="8">
    <location>
        <position position="238"/>
    </location>
    <ligand>
        <name>Ca(2+)</name>
        <dbReference type="ChEBI" id="CHEBI:29108"/>
        <label>1</label>
    </ligand>
</feature>
<dbReference type="InterPro" id="IPR006047">
    <property type="entry name" value="GH13_cat_dom"/>
</dbReference>
<dbReference type="InterPro" id="IPR006046">
    <property type="entry name" value="Alpha_amylase"/>
</dbReference>
<dbReference type="NCBIfam" id="NF006969">
    <property type="entry name" value="PRK09441.1-2"/>
    <property type="match status" value="1"/>
</dbReference>
<dbReference type="SMART" id="SM00642">
    <property type="entry name" value="Aamy"/>
    <property type="match status" value="1"/>
</dbReference>
<keyword evidence="12" id="KW-1185">Reference proteome</keyword>
<dbReference type="InterPro" id="IPR013776">
    <property type="entry name" value="A-amylase_thermo"/>
</dbReference>
<dbReference type="EMBL" id="JADEWZ010000011">
    <property type="protein sequence ID" value="MBE9116040.1"/>
    <property type="molecule type" value="Genomic_DNA"/>
</dbReference>
<dbReference type="PRINTS" id="PR00110">
    <property type="entry name" value="ALPHAAMYLASE"/>
</dbReference>
<reference evidence="11" key="1">
    <citation type="submission" date="2020-10" db="EMBL/GenBank/DDBJ databases">
        <authorList>
            <person name="Castelo-Branco R."/>
            <person name="Eusebio N."/>
            <person name="Adriana R."/>
            <person name="Vieira A."/>
            <person name="Brugerolle De Fraissinette N."/>
            <person name="Rezende De Castro R."/>
            <person name="Schneider M.P."/>
            <person name="Vasconcelos V."/>
            <person name="Leao P.N."/>
        </authorList>
    </citation>
    <scope>NUCLEOTIDE SEQUENCE</scope>
    <source>
        <strain evidence="11">LEGE 07157</strain>
    </source>
</reference>
<dbReference type="CDD" id="cd11318">
    <property type="entry name" value="AmyAc_bac_fung_AmyA"/>
    <property type="match status" value="1"/>
</dbReference>
<feature type="binding site" evidence="8">
    <location>
        <position position="205"/>
    </location>
    <ligand>
        <name>Ca(2+)</name>
        <dbReference type="ChEBI" id="CHEBI:29108"/>
        <label>2</label>
    </ligand>
</feature>
<feature type="binding site" evidence="8">
    <location>
        <position position="203"/>
    </location>
    <ligand>
        <name>Ca(2+)</name>
        <dbReference type="ChEBI" id="CHEBI:29108"/>
        <label>1</label>
    </ligand>
</feature>
<keyword evidence="6 11" id="KW-0326">Glycosidase</keyword>
<dbReference type="PANTHER" id="PTHR43447">
    <property type="entry name" value="ALPHA-AMYLASE"/>
    <property type="match status" value="1"/>
</dbReference>
<keyword evidence="8" id="KW-0106">Calcium</keyword>
<dbReference type="GO" id="GO:0004556">
    <property type="term" value="F:alpha-amylase activity"/>
    <property type="evidence" value="ECO:0007669"/>
    <property type="project" value="UniProtKB-EC"/>
</dbReference>
<evidence type="ECO:0000256" key="9">
    <source>
        <dbReference type="RuleBase" id="RU003615"/>
    </source>
</evidence>
<keyword evidence="5" id="KW-0119">Carbohydrate metabolism</keyword>
<dbReference type="EC" id="3.2.1.1" evidence="11"/>
<sequence length="498" mass="57707">MSKINGTMMQYFHWYIPSDGNLWNQVQGNAKKLAEAGITALWLPPAYKGSSGGYDVGYSVYDLFDLGEFEQKGSTRTKYGTREQLLAAIKTAKASGIQIYADVVLNHKNGGDETEEVNAIPVAWDNRNHELGDTKKIRIYSQFNFPGRGDKYSSMKWHWWHFDAVNHNAYDWSDKTIYRLQDKHFETDVNLRHNNYDFLMACDLDMANDQTRGEVTYWGEWFLETTGVDGFRLDAVKHISTLFFHGWLDRLREFAQRDLFAVGEYWEDNIEALHEYIHATGGRISLFDVPLHYKFHRASRMGAYYDMRTILKGTLMTQQPALAVTFVENHDSQPLQALESVVESWFKPLAYALILLRQEGYPCVFHADYYGAHYEDRGYEIWMNSHRWLLDKFLFARKYYAYGEQYDYFDDFNAIGWTRLGNEDNPQTMAVLMSNGSENSKWMDTGKANTMFVDLTEHIKDPIRTNEVGWGKFRCNGGSVSVWVESDPATPFAMILGK</sequence>
<dbReference type="GO" id="GO:0005509">
    <property type="term" value="F:calcium ion binding"/>
    <property type="evidence" value="ECO:0007669"/>
    <property type="project" value="InterPro"/>
</dbReference>
<dbReference type="Gene3D" id="2.40.30.140">
    <property type="match status" value="1"/>
</dbReference>
<comment type="similarity">
    <text evidence="2 9">Belongs to the glycosyl hydrolase 13 family.</text>
</comment>
<evidence type="ECO:0000256" key="6">
    <source>
        <dbReference type="ARBA" id="ARBA00023295"/>
    </source>
</evidence>
<dbReference type="SUPFAM" id="SSF51445">
    <property type="entry name" value="(Trans)glycosidases"/>
    <property type="match status" value="1"/>
</dbReference>
<dbReference type="InterPro" id="IPR017853">
    <property type="entry name" value="GH"/>
</dbReference>
<accession>A0A8J7JA52</accession>